<feature type="chain" id="PRO_5015854647" description="BA14K family protein" evidence="1">
    <location>
        <begin position="28"/>
        <end position="69"/>
    </location>
</feature>
<protein>
    <recommendedName>
        <fullName evidence="4">BA14K family protein</fullName>
    </recommendedName>
</protein>
<gene>
    <name evidence="2" type="ORF">C1J01_13585</name>
</gene>
<comment type="caution">
    <text evidence="2">The sequence shown here is derived from an EMBL/GenBank/DDBJ whole genome shotgun (WGS) entry which is preliminary data.</text>
</comment>
<sequence>MRRISRPLIVATVAGGLLALSAPAASANPDDHPYRGGLRSGLEAGFGAAAGPGFGAGLGGGLTGGLGLR</sequence>
<dbReference type="EMBL" id="POUD01000045">
    <property type="protein sequence ID" value="PZG18951.1"/>
    <property type="molecule type" value="Genomic_DNA"/>
</dbReference>
<evidence type="ECO:0000313" key="2">
    <source>
        <dbReference type="EMBL" id="PZG18951.1"/>
    </source>
</evidence>
<accession>A0A2W2E978</accession>
<organism evidence="2 3">
    <name type="scientific">Nonomuraea aridisoli</name>
    <dbReference type="NCBI Taxonomy" id="2070368"/>
    <lineage>
        <taxon>Bacteria</taxon>
        <taxon>Bacillati</taxon>
        <taxon>Actinomycetota</taxon>
        <taxon>Actinomycetes</taxon>
        <taxon>Streptosporangiales</taxon>
        <taxon>Streptosporangiaceae</taxon>
        <taxon>Nonomuraea</taxon>
    </lineage>
</organism>
<name>A0A2W2E978_9ACTN</name>
<reference evidence="2 3" key="1">
    <citation type="submission" date="2018-01" db="EMBL/GenBank/DDBJ databases">
        <title>Draft genome sequence of Nonomuraea sp. KC333.</title>
        <authorList>
            <person name="Sahin N."/>
            <person name="Saygin H."/>
            <person name="Ay H."/>
        </authorList>
    </citation>
    <scope>NUCLEOTIDE SEQUENCE [LARGE SCALE GENOMIC DNA]</scope>
    <source>
        <strain evidence="2 3">KC333</strain>
    </source>
</reference>
<dbReference type="AlphaFoldDB" id="A0A2W2E978"/>
<evidence type="ECO:0000256" key="1">
    <source>
        <dbReference type="SAM" id="SignalP"/>
    </source>
</evidence>
<dbReference type="RefSeq" id="WP_111179316.1">
    <property type="nucleotide sequence ID" value="NZ_POUD01000045.1"/>
</dbReference>
<proteinExistence type="predicted"/>
<evidence type="ECO:0000313" key="3">
    <source>
        <dbReference type="Proteomes" id="UP000249304"/>
    </source>
</evidence>
<keyword evidence="3" id="KW-1185">Reference proteome</keyword>
<evidence type="ECO:0008006" key="4">
    <source>
        <dbReference type="Google" id="ProtNLM"/>
    </source>
</evidence>
<keyword evidence="1" id="KW-0732">Signal</keyword>
<dbReference type="Proteomes" id="UP000249304">
    <property type="component" value="Unassembled WGS sequence"/>
</dbReference>
<feature type="signal peptide" evidence="1">
    <location>
        <begin position="1"/>
        <end position="27"/>
    </location>
</feature>